<keyword evidence="10" id="KW-0906">Nuclear pore complex</keyword>
<evidence type="ECO:0000256" key="2">
    <source>
        <dbReference type="ARBA" id="ARBA00004567"/>
    </source>
</evidence>
<evidence type="ECO:0000256" key="3">
    <source>
        <dbReference type="ARBA" id="ARBA00005760"/>
    </source>
</evidence>
<dbReference type="Pfam" id="PF09531">
    <property type="entry name" value="Ndc1_Nup"/>
    <property type="match status" value="1"/>
</dbReference>
<gene>
    <name evidence="14" type="ORF">FN846DRAFT_756598</name>
</gene>
<keyword evidence="8" id="KW-1133">Transmembrane helix</keyword>
<evidence type="ECO:0000256" key="13">
    <source>
        <dbReference type="SAM" id="MobiDB-lite"/>
    </source>
</evidence>
<dbReference type="InterPro" id="IPR019049">
    <property type="entry name" value="Nucleoporin_prot_Ndc1/Nup"/>
</dbReference>
<dbReference type="EMBL" id="VXIS01000071">
    <property type="protein sequence ID" value="KAA8908122.1"/>
    <property type="molecule type" value="Genomic_DNA"/>
</dbReference>
<accession>A0A5J5EYM4</accession>
<keyword evidence="4" id="KW-0813">Transport</keyword>
<organism evidence="14 15">
    <name type="scientific">Sphaerosporella brunnea</name>
    <dbReference type="NCBI Taxonomy" id="1250544"/>
    <lineage>
        <taxon>Eukaryota</taxon>
        <taxon>Fungi</taxon>
        <taxon>Dikarya</taxon>
        <taxon>Ascomycota</taxon>
        <taxon>Pezizomycotina</taxon>
        <taxon>Pezizomycetes</taxon>
        <taxon>Pezizales</taxon>
        <taxon>Pyronemataceae</taxon>
        <taxon>Sphaerosporella</taxon>
    </lineage>
</organism>
<dbReference type="GO" id="GO:0070762">
    <property type="term" value="C:nuclear pore transmembrane ring"/>
    <property type="evidence" value="ECO:0007669"/>
    <property type="project" value="TreeGrafter"/>
</dbReference>
<keyword evidence="6" id="KW-0509">mRNA transport</keyword>
<evidence type="ECO:0000313" key="14">
    <source>
        <dbReference type="EMBL" id="KAA8908122.1"/>
    </source>
</evidence>
<feature type="non-terminal residue" evidence="14">
    <location>
        <position position="1"/>
    </location>
</feature>
<keyword evidence="11" id="KW-0472">Membrane</keyword>
<dbReference type="GO" id="GO:0051028">
    <property type="term" value="P:mRNA transport"/>
    <property type="evidence" value="ECO:0007669"/>
    <property type="project" value="UniProtKB-KW"/>
</dbReference>
<dbReference type="PANTHER" id="PTHR13269:SF6">
    <property type="entry name" value="NUCLEOPORIN NDC1"/>
    <property type="match status" value="1"/>
</dbReference>
<evidence type="ECO:0000256" key="10">
    <source>
        <dbReference type="ARBA" id="ARBA00023132"/>
    </source>
</evidence>
<dbReference type="OrthoDB" id="67850at2759"/>
<name>A0A5J5EYM4_9PEZI</name>
<evidence type="ECO:0000256" key="5">
    <source>
        <dbReference type="ARBA" id="ARBA00022692"/>
    </source>
</evidence>
<evidence type="ECO:0000256" key="7">
    <source>
        <dbReference type="ARBA" id="ARBA00022927"/>
    </source>
</evidence>
<comment type="caution">
    <text evidence="14">The sequence shown here is derived from an EMBL/GenBank/DDBJ whole genome shotgun (WGS) entry which is preliminary data.</text>
</comment>
<keyword evidence="5" id="KW-0812">Transmembrane</keyword>
<dbReference type="GO" id="GO:0070631">
    <property type="term" value="P:spindle pole body localization"/>
    <property type="evidence" value="ECO:0007669"/>
    <property type="project" value="TreeGrafter"/>
</dbReference>
<evidence type="ECO:0000256" key="9">
    <source>
        <dbReference type="ARBA" id="ARBA00023010"/>
    </source>
</evidence>
<feature type="non-terminal residue" evidence="14">
    <location>
        <position position="276"/>
    </location>
</feature>
<dbReference type="GO" id="GO:0015031">
    <property type="term" value="P:protein transport"/>
    <property type="evidence" value="ECO:0007669"/>
    <property type="project" value="UniProtKB-KW"/>
</dbReference>
<evidence type="ECO:0000256" key="11">
    <source>
        <dbReference type="ARBA" id="ARBA00023136"/>
    </source>
</evidence>
<dbReference type="GO" id="GO:0006999">
    <property type="term" value="P:nuclear pore organization"/>
    <property type="evidence" value="ECO:0007669"/>
    <property type="project" value="TreeGrafter"/>
</dbReference>
<feature type="region of interest" description="Disordered" evidence="13">
    <location>
        <begin position="55"/>
        <end position="84"/>
    </location>
</feature>
<evidence type="ECO:0000256" key="6">
    <source>
        <dbReference type="ARBA" id="ARBA00022816"/>
    </source>
</evidence>
<keyword evidence="7" id="KW-0653">Protein transport</keyword>
<comment type="subcellular location">
    <subcellularLocation>
        <location evidence="1">Nucleus membrane</location>
        <topology evidence="1">Multi-pass membrane protein</topology>
    </subcellularLocation>
    <subcellularLocation>
        <location evidence="2">Nucleus</location>
        <location evidence="2">Nuclear pore complex</location>
    </subcellularLocation>
</comment>
<dbReference type="GO" id="GO:0005816">
    <property type="term" value="C:spindle pole body"/>
    <property type="evidence" value="ECO:0007669"/>
    <property type="project" value="TreeGrafter"/>
</dbReference>
<evidence type="ECO:0000256" key="12">
    <source>
        <dbReference type="ARBA" id="ARBA00023242"/>
    </source>
</evidence>
<dbReference type="InParanoid" id="A0A5J5EYM4"/>
<evidence type="ECO:0000256" key="1">
    <source>
        <dbReference type="ARBA" id="ARBA00004232"/>
    </source>
</evidence>
<dbReference type="AlphaFoldDB" id="A0A5J5EYM4"/>
<protein>
    <submittedName>
        <fullName evidence="14">Nucleoporin protein Ndc1-Nup</fullName>
    </submittedName>
</protein>
<dbReference type="GO" id="GO:0031965">
    <property type="term" value="C:nuclear membrane"/>
    <property type="evidence" value="ECO:0007669"/>
    <property type="project" value="UniProtKB-SubCell"/>
</dbReference>
<dbReference type="Proteomes" id="UP000326924">
    <property type="component" value="Unassembled WGS sequence"/>
</dbReference>
<evidence type="ECO:0000313" key="15">
    <source>
        <dbReference type="Proteomes" id="UP000326924"/>
    </source>
</evidence>
<keyword evidence="15" id="KW-1185">Reference proteome</keyword>
<comment type="similarity">
    <text evidence="3">Belongs to the NDC1 family.</text>
</comment>
<feature type="compositionally biased region" description="Low complexity" evidence="13">
    <location>
        <begin position="56"/>
        <end position="77"/>
    </location>
</feature>
<keyword evidence="12" id="KW-0539">Nucleus</keyword>
<reference evidence="14 15" key="1">
    <citation type="submission" date="2019-09" db="EMBL/GenBank/DDBJ databases">
        <title>Draft genome of the ectomycorrhizal ascomycete Sphaerosporella brunnea.</title>
        <authorList>
            <consortium name="DOE Joint Genome Institute"/>
            <person name="Benucci G.M."/>
            <person name="Marozzi G."/>
            <person name="Antonielli L."/>
            <person name="Sanchez S."/>
            <person name="Marco P."/>
            <person name="Wang X."/>
            <person name="Falini L.B."/>
            <person name="Barry K."/>
            <person name="Haridas S."/>
            <person name="Lipzen A."/>
            <person name="Labutti K."/>
            <person name="Grigoriev I.V."/>
            <person name="Murat C."/>
            <person name="Martin F."/>
            <person name="Albertini E."/>
            <person name="Donnini D."/>
            <person name="Bonito G."/>
        </authorList>
    </citation>
    <scope>NUCLEOTIDE SEQUENCE [LARGE SCALE GENOMIC DNA]</scope>
    <source>
        <strain evidence="14 15">Sb_GMNB300</strain>
    </source>
</reference>
<proteinExistence type="inferred from homology"/>
<evidence type="ECO:0000256" key="8">
    <source>
        <dbReference type="ARBA" id="ARBA00022989"/>
    </source>
</evidence>
<dbReference type="GO" id="GO:0106166">
    <property type="term" value="F:spindle pole body-nuclear membrane anchor activity"/>
    <property type="evidence" value="ECO:0007669"/>
    <property type="project" value="TreeGrafter"/>
</dbReference>
<dbReference type="PANTHER" id="PTHR13269">
    <property type="entry name" value="NUCLEOPORIN NDC1"/>
    <property type="match status" value="1"/>
</dbReference>
<evidence type="ECO:0000256" key="4">
    <source>
        <dbReference type="ARBA" id="ARBA00022448"/>
    </source>
</evidence>
<sequence>IAFWELRYISENRADRRVGIFTDVDRKPQPTIWQQIVVESLRCVNEVEIKLSELQSPSAPAAAPTPSTPSSSSVASPPHIPMGKTENIFVQTSSRSPVRDLMAMVQSTDGGSSPAAALRQRLPLPESLSASTSQISVVDSMKNTIIPLLSSPYGKPFRQTVQRVTSGAIPNPRIPKDAITALGNMVIASLAEDEYGNVQRDVRAILESFCATLDTLKRYVANPPLHWTDTEAREAPHLVYLEEPTMLIQQLEKTLREITLAFEPFMDELGIPASLR</sequence>
<keyword evidence="9" id="KW-0811">Translocation</keyword>